<organism evidence="1 2">
    <name type="scientific">Lymnaea stagnalis</name>
    <name type="common">Great pond snail</name>
    <name type="synonym">Helix stagnalis</name>
    <dbReference type="NCBI Taxonomy" id="6523"/>
    <lineage>
        <taxon>Eukaryota</taxon>
        <taxon>Metazoa</taxon>
        <taxon>Spiralia</taxon>
        <taxon>Lophotrochozoa</taxon>
        <taxon>Mollusca</taxon>
        <taxon>Gastropoda</taxon>
        <taxon>Heterobranchia</taxon>
        <taxon>Euthyneura</taxon>
        <taxon>Panpulmonata</taxon>
        <taxon>Hygrophila</taxon>
        <taxon>Lymnaeoidea</taxon>
        <taxon>Lymnaeidae</taxon>
        <taxon>Lymnaea</taxon>
    </lineage>
</organism>
<evidence type="ECO:0000313" key="2">
    <source>
        <dbReference type="Proteomes" id="UP001497497"/>
    </source>
</evidence>
<keyword evidence="2" id="KW-1185">Reference proteome</keyword>
<gene>
    <name evidence="1" type="ORF">GSLYS_00020363001</name>
</gene>
<name>A0AAV2IL60_LYMST</name>
<dbReference type="Proteomes" id="UP001497497">
    <property type="component" value="Unassembled WGS sequence"/>
</dbReference>
<reference evidence="1 2" key="1">
    <citation type="submission" date="2024-04" db="EMBL/GenBank/DDBJ databases">
        <authorList>
            <consortium name="Genoscope - CEA"/>
            <person name="William W."/>
        </authorList>
    </citation>
    <scope>NUCLEOTIDE SEQUENCE [LARGE SCALE GENOMIC DNA]</scope>
</reference>
<comment type="caution">
    <text evidence="1">The sequence shown here is derived from an EMBL/GenBank/DDBJ whole genome shotgun (WGS) entry which is preliminary data.</text>
</comment>
<proteinExistence type="predicted"/>
<dbReference type="EMBL" id="CAXITT010000889">
    <property type="protein sequence ID" value="CAL1546986.1"/>
    <property type="molecule type" value="Genomic_DNA"/>
</dbReference>
<evidence type="ECO:0000313" key="1">
    <source>
        <dbReference type="EMBL" id="CAL1546986.1"/>
    </source>
</evidence>
<protein>
    <submittedName>
        <fullName evidence="1">Uncharacterized protein</fullName>
    </submittedName>
</protein>
<sequence>MFLLDSNSAHLTFTTSQSGNEQCRNKQQSFVNPYTMTILCDLTLEVSEVKITGTSVRSVCSIYVSGDRNVSLRQTTSQSSNFSVNSQSHMALDRETNGNFAYICYKE</sequence>
<accession>A0AAV2IL60</accession>
<dbReference type="AlphaFoldDB" id="A0AAV2IL60"/>